<dbReference type="InterPro" id="IPR006645">
    <property type="entry name" value="NGN-like_dom"/>
</dbReference>
<evidence type="ECO:0000259" key="2">
    <source>
        <dbReference type="Pfam" id="PF02357"/>
    </source>
</evidence>
<reference evidence="3 4" key="1">
    <citation type="submission" date="2014-02" db="EMBL/GenBank/DDBJ databases">
        <authorList>
            <person name="Sears C."/>
            <person name="Carroll K."/>
            <person name="Sack B.R."/>
            <person name="Qadri F."/>
            <person name="Myers L.L."/>
            <person name="Chung G.-T."/>
            <person name="Escheverria P."/>
            <person name="Fraser C.M."/>
            <person name="Sadzewicz L."/>
            <person name="Shefchek K.A."/>
            <person name="Tallon L."/>
            <person name="Das S.P."/>
            <person name="Daugherty S."/>
            <person name="Mongodin E.F."/>
        </authorList>
    </citation>
    <scope>NUCLEOTIDE SEQUENCE [LARGE SCALE GENOMIC DNA]</scope>
    <source>
        <strain evidence="4">3998T(B)3</strain>
    </source>
</reference>
<dbReference type="SUPFAM" id="SSF82679">
    <property type="entry name" value="N-utilization substance G protein NusG, N-terminal domain"/>
    <property type="match status" value="1"/>
</dbReference>
<comment type="caution">
    <text evidence="3">The sequence shown here is derived from an EMBL/GenBank/DDBJ whole genome shotgun (WGS) entry which is preliminary data.</text>
</comment>
<evidence type="ECO:0000313" key="4">
    <source>
        <dbReference type="Proteomes" id="UP000020773"/>
    </source>
</evidence>
<dbReference type="GO" id="GO:0006354">
    <property type="term" value="P:DNA-templated transcription elongation"/>
    <property type="evidence" value="ECO:0007669"/>
    <property type="project" value="InterPro"/>
</dbReference>
<dbReference type="AlphaFoldDB" id="A0A015XG67"/>
<dbReference type="PATRIC" id="fig|1339316.3.peg.1633"/>
<proteinExistence type="predicted"/>
<dbReference type="EMBL" id="JGDB01000040">
    <property type="protein sequence ID" value="EXY91600.1"/>
    <property type="molecule type" value="Genomic_DNA"/>
</dbReference>
<name>A0A015XG67_BACFG</name>
<evidence type="ECO:0000313" key="3">
    <source>
        <dbReference type="EMBL" id="EXY91600.1"/>
    </source>
</evidence>
<feature type="domain" description="NusG-like N-terminal" evidence="2">
    <location>
        <begin position="16"/>
        <end position="104"/>
    </location>
</feature>
<dbReference type="CDD" id="cd09895">
    <property type="entry name" value="NGN_SP_UpxY"/>
    <property type="match status" value="1"/>
</dbReference>
<sequence>MNTNERPEMTEKQSCHWYLAFTASRAEQRVKQELDQRKVRNYLPLRKITYQWQGRSREALWPQIARCVLIWTSLSDIRQLSGISGLIIPQNIWDYRVPEWQVESYQLLFSQMDTAVEWIPDCLESATMVRVTGGPLTGLVGELDTSDTGFRIRIRFHSMGCFRVAVPEEWIEKF</sequence>
<dbReference type="Gene3D" id="3.30.70.940">
    <property type="entry name" value="NusG, N-terminal domain"/>
    <property type="match status" value="1"/>
</dbReference>
<gene>
    <name evidence="3" type="ORF">M125_1687</name>
</gene>
<accession>A0A015XG67</accession>
<evidence type="ECO:0000256" key="1">
    <source>
        <dbReference type="ARBA" id="ARBA00023163"/>
    </source>
</evidence>
<protein>
    <submittedName>
        <fullName evidence="3">Transcription termination factor nusG family protein</fullName>
    </submittedName>
</protein>
<dbReference type="Proteomes" id="UP000020773">
    <property type="component" value="Unassembled WGS sequence"/>
</dbReference>
<dbReference type="Pfam" id="PF02357">
    <property type="entry name" value="NusG"/>
    <property type="match status" value="1"/>
</dbReference>
<dbReference type="RefSeq" id="WP_005785807.1">
    <property type="nucleotide sequence ID" value="NZ_JGDB01000040.1"/>
</dbReference>
<organism evidence="3 4">
    <name type="scientific">Bacteroides fragilis str. 3998T(B)3</name>
    <dbReference type="NCBI Taxonomy" id="1339316"/>
    <lineage>
        <taxon>Bacteria</taxon>
        <taxon>Pseudomonadati</taxon>
        <taxon>Bacteroidota</taxon>
        <taxon>Bacteroidia</taxon>
        <taxon>Bacteroidales</taxon>
        <taxon>Bacteroidaceae</taxon>
        <taxon>Bacteroides</taxon>
    </lineage>
</organism>
<dbReference type="InterPro" id="IPR036735">
    <property type="entry name" value="NGN_dom_sf"/>
</dbReference>
<keyword evidence="1" id="KW-0804">Transcription</keyword>